<evidence type="ECO:0000313" key="2">
    <source>
        <dbReference type="Proteomes" id="UP000026962"/>
    </source>
</evidence>
<dbReference type="Proteomes" id="UP000026962">
    <property type="component" value="Chromosome 7"/>
</dbReference>
<keyword evidence="2" id="KW-1185">Reference proteome</keyword>
<dbReference type="Gramene" id="OPUNC07G11270.1">
    <property type="protein sequence ID" value="OPUNC07G11270.1"/>
    <property type="gene ID" value="OPUNC07G11270"/>
</dbReference>
<evidence type="ECO:0000313" key="1">
    <source>
        <dbReference type="EnsemblPlants" id="OPUNC07G11270.1"/>
    </source>
</evidence>
<dbReference type="HOGENOM" id="CLU_3208464_0_0_1"/>
<name>A0A0E0LJZ6_ORYPU</name>
<reference evidence="1" key="2">
    <citation type="submission" date="2018-05" db="EMBL/GenBank/DDBJ databases">
        <title>OpunRS2 (Oryza punctata Reference Sequence Version 2).</title>
        <authorList>
            <person name="Zhang J."/>
            <person name="Kudrna D."/>
            <person name="Lee S."/>
            <person name="Talag J."/>
            <person name="Welchert J."/>
            <person name="Wing R.A."/>
        </authorList>
    </citation>
    <scope>NUCLEOTIDE SEQUENCE [LARGE SCALE GENOMIC DNA]</scope>
</reference>
<dbReference type="EnsemblPlants" id="OPUNC07G11270.1">
    <property type="protein sequence ID" value="OPUNC07G11270.1"/>
    <property type="gene ID" value="OPUNC07G11270"/>
</dbReference>
<accession>A0A0E0LJZ6</accession>
<organism evidence="1">
    <name type="scientific">Oryza punctata</name>
    <name type="common">Red rice</name>
    <dbReference type="NCBI Taxonomy" id="4537"/>
    <lineage>
        <taxon>Eukaryota</taxon>
        <taxon>Viridiplantae</taxon>
        <taxon>Streptophyta</taxon>
        <taxon>Embryophyta</taxon>
        <taxon>Tracheophyta</taxon>
        <taxon>Spermatophyta</taxon>
        <taxon>Magnoliopsida</taxon>
        <taxon>Liliopsida</taxon>
        <taxon>Poales</taxon>
        <taxon>Poaceae</taxon>
        <taxon>BOP clade</taxon>
        <taxon>Oryzoideae</taxon>
        <taxon>Oryzeae</taxon>
        <taxon>Oryzinae</taxon>
        <taxon>Oryza</taxon>
    </lineage>
</organism>
<reference evidence="1" key="1">
    <citation type="submission" date="2015-04" db="UniProtKB">
        <authorList>
            <consortium name="EnsemblPlants"/>
        </authorList>
    </citation>
    <scope>IDENTIFICATION</scope>
</reference>
<dbReference type="AlphaFoldDB" id="A0A0E0LJZ6"/>
<sequence>MTCPHEFYLCNPTGEITENALSLTLFAALNPPPLSRPNLRNIHFT</sequence>
<proteinExistence type="predicted"/>
<protein>
    <submittedName>
        <fullName evidence="1">Uncharacterized protein</fullName>
    </submittedName>
</protein>